<dbReference type="CDD" id="cd00051">
    <property type="entry name" value="EFh"/>
    <property type="match status" value="1"/>
</dbReference>
<evidence type="ECO:0000256" key="2">
    <source>
        <dbReference type="SAM" id="MobiDB-lite"/>
    </source>
</evidence>
<protein>
    <recommendedName>
        <fullName evidence="3">EF-hand domain-containing protein</fullName>
    </recommendedName>
</protein>
<dbReference type="GO" id="GO:0016460">
    <property type="term" value="C:myosin II complex"/>
    <property type="evidence" value="ECO:0007669"/>
    <property type="project" value="TreeGrafter"/>
</dbReference>
<dbReference type="PANTHER" id="PTHR23048:SF0">
    <property type="entry name" value="CALMODULIN LIKE 3"/>
    <property type="match status" value="1"/>
</dbReference>
<proteinExistence type="predicted"/>
<dbReference type="Proteomes" id="UP000821866">
    <property type="component" value="Chromosome 1"/>
</dbReference>
<dbReference type="Gene3D" id="1.10.238.10">
    <property type="entry name" value="EF-hand"/>
    <property type="match status" value="1"/>
</dbReference>
<evidence type="ECO:0000313" key="5">
    <source>
        <dbReference type="Proteomes" id="UP000821866"/>
    </source>
</evidence>
<dbReference type="InterPro" id="IPR011992">
    <property type="entry name" value="EF-hand-dom_pair"/>
</dbReference>
<dbReference type="SUPFAM" id="SSF47473">
    <property type="entry name" value="EF-hand"/>
    <property type="match status" value="1"/>
</dbReference>
<feature type="region of interest" description="Disordered" evidence="2">
    <location>
        <begin position="1"/>
        <end position="24"/>
    </location>
</feature>
<dbReference type="InterPro" id="IPR050230">
    <property type="entry name" value="CALM/Myosin/TropC-like"/>
</dbReference>
<feature type="domain" description="EF-hand" evidence="3">
    <location>
        <begin position="26"/>
        <end position="61"/>
    </location>
</feature>
<dbReference type="EMBL" id="JABSTU010000001">
    <property type="protein sequence ID" value="KAH8042110.1"/>
    <property type="molecule type" value="Genomic_DNA"/>
</dbReference>
<dbReference type="PROSITE" id="PS50222">
    <property type="entry name" value="EF_HAND_2"/>
    <property type="match status" value="1"/>
</dbReference>
<dbReference type="Pfam" id="PF13499">
    <property type="entry name" value="EF-hand_7"/>
    <property type="match status" value="1"/>
</dbReference>
<organism evidence="4 5">
    <name type="scientific">Rhipicephalus microplus</name>
    <name type="common">Cattle tick</name>
    <name type="synonym">Boophilus microplus</name>
    <dbReference type="NCBI Taxonomy" id="6941"/>
    <lineage>
        <taxon>Eukaryota</taxon>
        <taxon>Metazoa</taxon>
        <taxon>Ecdysozoa</taxon>
        <taxon>Arthropoda</taxon>
        <taxon>Chelicerata</taxon>
        <taxon>Arachnida</taxon>
        <taxon>Acari</taxon>
        <taxon>Parasitiformes</taxon>
        <taxon>Ixodida</taxon>
        <taxon>Ixodoidea</taxon>
        <taxon>Ixodidae</taxon>
        <taxon>Rhipicephalinae</taxon>
        <taxon>Rhipicephalus</taxon>
        <taxon>Boophilus</taxon>
    </lineage>
</organism>
<dbReference type="VEuPathDB" id="VectorBase:LOC119175660"/>
<evidence type="ECO:0000259" key="3">
    <source>
        <dbReference type="PROSITE" id="PS50222"/>
    </source>
</evidence>
<accession>A0A9J6F5T4</accession>
<keyword evidence="5" id="KW-1185">Reference proteome</keyword>
<gene>
    <name evidence="4" type="ORF">HPB51_021194</name>
</gene>
<keyword evidence="1" id="KW-0677">Repeat</keyword>
<comment type="caution">
    <text evidence="4">The sequence shown here is derived from an EMBL/GenBank/DDBJ whole genome shotgun (WGS) entry which is preliminary data.</text>
</comment>
<name>A0A9J6F5T4_RHIMP</name>
<dbReference type="AlphaFoldDB" id="A0A9J6F5T4"/>
<reference evidence="4" key="1">
    <citation type="journal article" date="2020" name="Cell">
        <title>Large-Scale Comparative Analyses of Tick Genomes Elucidate Their Genetic Diversity and Vector Capacities.</title>
        <authorList>
            <consortium name="Tick Genome and Microbiome Consortium (TIGMIC)"/>
            <person name="Jia N."/>
            <person name="Wang J."/>
            <person name="Shi W."/>
            <person name="Du L."/>
            <person name="Sun Y."/>
            <person name="Zhan W."/>
            <person name="Jiang J.F."/>
            <person name="Wang Q."/>
            <person name="Zhang B."/>
            <person name="Ji P."/>
            <person name="Bell-Sakyi L."/>
            <person name="Cui X.M."/>
            <person name="Yuan T.T."/>
            <person name="Jiang B.G."/>
            <person name="Yang W.F."/>
            <person name="Lam T.T."/>
            <person name="Chang Q.C."/>
            <person name="Ding S.J."/>
            <person name="Wang X.J."/>
            <person name="Zhu J.G."/>
            <person name="Ruan X.D."/>
            <person name="Zhao L."/>
            <person name="Wei J.T."/>
            <person name="Ye R.Z."/>
            <person name="Que T.C."/>
            <person name="Du C.H."/>
            <person name="Zhou Y.H."/>
            <person name="Cheng J.X."/>
            <person name="Dai P.F."/>
            <person name="Guo W.B."/>
            <person name="Han X.H."/>
            <person name="Huang E.J."/>
            <person name="Li L.F."/>
            <person name="Wei W."/>
            <person name="Gao Y.C."/>
            <person name="Liu J.Z."/>
            <person name="Shao H.Z."/>
            <person name="Wang X."/>
            <person name="Wang C.C."/>
            <person name="Yang T.C."/>
            <person name="Huo Q.B."/>
            <person name="Li W."/>
            <person name="Chen H.Y."/>
            <person name="Chen S.E."/>
            <person name="Zhou L.G."/>
            <person name="Ni X.B."/>
            <person name="Tian J.H."/>
            <person name="Sheng Y."/>
            <person name="Liu T."/>
            <person name="Pan Y.S."/>
            <person name="Xia L.Y."/>
            <person name="Li J."/>
            <person name="Zhao F."/>
            <person name="Cao W.C."/>
        </authorList>
    </citation>
    <scope>NUCLEOTIDE SEQUENCE</scope>
    <source>
        <strain evidence="4">Rmic-2018</strain>
    </source>
</reference>
<feature type="compositionally biased region" description="Basic and acidic residues" evidence="2">
    <location>
        <begin position="14"/>
        <end position="24"/>
    </location>
</feature>
<reference evidence="4" key="2">
    <citation type="submission" date="2021-09" db="EMBL/GenBank/DDBJ databases">
        <authorList>
            <person name="Jia N."/>
            <person name="Wang J."/>
            <person name="Shi W."/>
            <person name="Du L."/>
            <person name="Sun Y."/>
            <person name="Zhan W."/>
            <person name="Jiang J."/>
            <person name="Wang Q."/>
            <person name="Zhang B."/>
            <person name="Ji P."/>
            <person name="Sakyi L.B."/>
            <person name="Cui X."/>
            <person name="Yuan T."/>
            <person name="Jiang B."/>
            <person name="Yang W."/>
            <person name="Lam T.T.-Y."/>
            <person name="Chang Q."/>
            <person name="Ding S."/>
            <person name="Wang X."/>
            <person name="Zhu J."/>
            <person name="Ruan X."/>
            <person name="Zhao L."/>
            <person name="Wei J."/>
            <person name="Que T."/>
            <person name="Du C."/>
            <person name="Cheng J."/>
            <person name="Dai P."/>
            <person name="Han X."/>
            <person name="Huang E."/>
            <person name="Gao Y."/>
            <person name="Liu J."/>
            <person name="Shao H."/>
            <person name="Ye R."/>
            <person name="Li L."/>
            <person name="Wei W."/>
            <person name="Wang X."/>
            <person name="Wang C."/>
            <person name="Huo Q."/>
            <person name="Li W."/>
            <person name="Guo W."/>
            <person name="Chen H."/>
            <person name="Chen S."/>
            <person name="Zhou L."/>
            <person name="Zhou L."/>
            <person name="Ni X."/>
            <person name="Tian J."/>
            <person name="Zhou Y."/>
            <person name="Sheng Y."/>
            <person name="Liu T."/>
            <person name="Pan Y."/>
            <person name="Xia L."/>
            <person name="Li J."/>
            <person name="Zhao F."/>
            <person name="Cao W."/>
        </authorList>
    </citation>
    <scope>NUCLEOTIDE SEQUENCE</scope>
    <source>
        <strain evidence="4">Rmic-2018</strain>
        <tissue evidence="4">Larvae</tissue>
    </source>
</reference>
<dbReference type="PANTHER" id="PTHR23048">
    <property type="entry name" value="MYOSIN LIGHT CHAIN 1, 3"/>
    <property type="match status" value="1"/>
</dbReference>
<dbReference type="GO" id="GO:0005509">
    <property type="term" value="F:calcium ion binding"/>
    <property type="evidence" value="ECO:0007669"/>
    <property type="project" value="InterPro"/>
</dbReference>
<evidence type="ECO:0000313" key="4">
    <source>
        <dbReference type="EMBL" id="KAH8042110.1"/>
    </source>
</evidence>
<dbReference type="InterPro" id="IPR002048">
    <property type="entry name" value="EF_hand_dom"/>
</dbReference>
<sequence>MYGTGGAGAPEVLRPTEEGKEDLTKEQVQMLRKAFDMFDRDKKGYVHTNMVSAILRTLGQTFEEKDLKELISEIDQDGEHKITFLYAATDERANVSPEPPKSSRFAYYMLLLL</sequence>
<evidence type="ECO:0000256" key="1">
    <source>
        <dbReference type="ARBA" id="ARBA00022737"/>
    </source>
</evidence>
<dbReference type="FunFam" id="1.10.238.10:FF:000178">
    <property type="entry name" value="Calmodulin-2 A"/>
    <property type="match status" value="1"/>
</dbReference>